<accession>A0ACC2WA77</accession>
<dbReference type="EMBL" id="JASBWR010000021">
    <property type="protein sequence ID" value="KAJ9108215.1"/>
    <property type="molecule type" value="Genomic_DNA"/>
</dbReference>
<gene>
    <name evidence="1" type="ORF">QFC19_002462</name>
</gene>
<evidence type="ECO:0000313" key="1">
    <source>
        <dbReference type="EMBL" id="KAJ9108215.1"/>
    </source>
</evidence>
<protein>
    <submittedName>
        <fullName evidence="1">Uncharacterized protein</fullName>
    </submittedName>
</protein>
<name>A0ACC2WA77_9TREE</name>
<reference evidence="1" key="1">
    <citation type="submission" date="2023-04" db="EMBL/GenBank/DDBJ databases">
        <title>Draft Genome sequencing of Naganishia species isolated from polar environments using Oxford Nanopore Technology.</title>
        <authorList>
            <person name="Leo P."/>
            <person name="Venkateswaran K."/>
        </authorList>
    </citation>
    <scope>NUCLEOTIDE SEQUENCE</scope>
    <source>
        <strain evidence="1">MNA-CCFEE 5261</strain>
    </source>
</reference>
<comment type="caution">
    <text evidence="1">The sequence shown here is derived from an EMBL/GenBank/DDBJ whole genome shotgun (WGS) entry which is preliminary data.</text>
</comment>
<evidence type="ECO:0000313" key="2">
    <source>
        <dbReference type="Proteomes" id="UP001241377"/>
    </source>
</evidence>
<proteinExistence type="predicted"/>
<keyword evidence="2" id="KW-1185">Reference proteome</keyword>
<dbReference type="Proteomes" id="UP001241377">
    <property type="component" value="Unassembled WGS sequence"/>
</dbReference>
<sequence length="399" mass="43737">MPLTRSASQKSVDSPSVSRSTTVLEDNFSTTATPLRRNKRSLADGVTTPLQTPTPRKRTKNATVIAASPAGAPETPVKPLPVFKLTDASLYPSRMIPGKLAFDFEDAKKHLIGTDQRFETLFARLPCKPFQNLEPVDPFRSLCTSIVGQQVSWLAARAINHRFRRLFDPSLPEKAEDKTSEGWGASRTSFPSPEDVLKLDIPQLKSAGLSTRKAEYVLSLAEHFASGKLSADFLQTAPVEEVSKALIDIRGIGQWTVDMFLIFTLRRQDILPVGDLGVQKGMMKWVLAAYNQEKTERSTGPVHPFLDEEDNAQVPLANDTLDLSSVVPTVEPGSPEGALPTDNIVYQTETQAVAEEEHEAVKTTLISFPADKDPETACPLPDGFTVDVLKSRLSGKKVK</sequence>
<organism evidence="1 2">
    <name type="scientific">Naganishia cerealis</name>
    <dbReference type="NCBI Taxonomy" id="610337"/>
    <lineage>
        <taxon>Eukaryota</taxon>
        <taxon>Fungi</taxon>
        <taxon>Dikarya</taxon>
        <taxon>Basidiomycota</taxon>
        <taxon>Agaricomycotina</taxon>
        <taxon>Tremellomycetes</taxon>
        <taxon>Filobasidiales</taxon>
        <taxon>Filobasidiaceae</taxon>
        <taxon>Naganishia</taxon>
    </lineage>
</organism>